<dbReference type="PROSITE" id="PS00107">
    <property type="entry name" value="PROTEIN_KINASE_ATP"/>
    <property type="match status" value="1"/>
</dbReference>
<gene>
    <name evidence="7" type="primary">LOC100374211</name>
</gene>
<dbReference type="InterPro" id="IPR008271">
    <property type="entry name" value="Ser/Thr_kinase_AS"/>
</dbReference>
<keyword evidence="2 3" id="KW-0067">ATP-binding</keyword>
<dbReference type="PANTHER" id="PTHR24346">
    <property type="entry name" value="MAP/MICROTUBULE AFFINITY-REGULATING KINASE"/>
    <property type="match status" value="1"/>
</dbReference>
<keyword evidence="1 3" id="KW-0547">Nucleotide-binding</keyword>
<accession>A0ABM0LVT0</accession>
<feature type="compositionally biased region" description="Polar residues" evidence="4">
    <location>
        <begin position="604"/>
        <end position="617"/>
    </location>
</feature>
<dbReference type="Gene3D" id="1.10.510.10">
    <property type="entry name" value="Transferase(Phosphotransferase) domain 1"/>
    <property type="match status" value="1"/>
</dbReference>
<dbReference type="RefSeq" id="XP_006811871.1">
    <property type="nucleotide sequence ID" value="XM_006811808.1"/>
</dbReference>
<feature type="region of interest" description="Disordered" evidence="4">
    <location>
        <begin position="501"/>
        <end position="526"/>
    </location>
</feature>
<feature type="domain" description="Protein kinase" evidence="5">
    <location>
        <begin position="34"/>
        <end position="288"/>
    </location>
</feature>
<evidence type="ECO:0000256" key="2">
    <source>
        <dbReference type="ARBA" id="ARBA00022840"/>
    </source>
</evidence>
<evidence type="ECO:0000313" key="6">
    <source>
        <dbReference type="Proteomes" id="UP000694865"/>
    </source>
</evidence>
<evidence type="ECO:0000256" key="4">
    <source>
        <dbReference type="SAM" id="MobiDB-lite"/>
    </source>
</evidence>
<evidence type="ECO:0000256" key="3">
    <source>
        <dbReference type="PROSITE-ProRule" id="PRU10141"/>
    </source>
</evidence>
<feature type="region of interest" description="Disordered" evidence="4">
    <location>
        <begin position="554"/>
        <end position="630"/>
    </location>
</feature>
<feature type="compositionally biased region" description="Basic and acidic residues" evidence="4">
    <location>
        <begin position="577"/>
        <end position="595"/>
    </location>
</feature>
<dbReference type="SMART" id="SM00220">
    <property type="entry name" value="S_TKc"/>
    <property type="match status" value="1"/>
</dbReference>
<dbReference type="GeneID" id="100374211"/>
<dbReference type="Pfam" id="PF00069">
    <property type="entry name" value="Pkinase"/>
    <property type="match status" value="1"/>
</dbReference>
<organism evidence="6 7">
    <name type="scientific">Saccoglossus kowalevskii</name>
    <name type="common">Acorn worm</name>
    <dbReference type="NCBI Taxonomy" id="10224"/>
    <lineage>
        <taxon>Eukaryota</taxon>
        <taxon>Metazoa</taxon>
        <taxon>Hemichordata</taxon>
        <taxon>Enteropneusta</taxon>
        <taxon>Harrimaniidae</taxon>
        <taxon>Saccoglossus</taxon>
    </lineage>
</organism>
<dbReference type="PANTHER" id="PTHR24346:SF79">
    <property type="entry name" value="PROTEIN KINASE DOMAIN-CONTAINING PROTEIN"/>
    <property type="match status" value="1"/>
</dbReference>
<evidence type="ECO:0000259" key="5">
    <source>
        <dbReference type="PROSITE" id="PS50011"/>
    </source>
</evidence>
<dbReference type="PROSITE" id="PS50011">
    <property type="entry name" value="PROTEIN_KINASE_DOM"/>
    <property type="match status" value="1"/>
</dbReference>
<dbReference type="CDD" id="cd14003">
    <property type="entry name" value="STKc_AMPK-like"/>
    <property type="match status" value="1"/>
</dbReference>
<dbReference type="PROSITE" id="PS00108">
    <property type="entry name" value="PROTEIN_KINASE_ST"/>
    <property type="match status" value="1"/>
</dbReference>
<name>A0ABM0LVT0_SACKO</name>
<dbReference type="SUPFAM" id="SSF56112">
    <property type="entry name" value="Protein kinase-like (PK-like)"/>
    <property type="match status" value="1"/>
</dbReference>
<reference evidence="7" key="1">
    <citation type="submission" date="2025-08" db="UniProtKB">
        <authorList>
            <consortium name="RefSeq"/>
        </authorList>
    </citation>
    <scope>IDENTIFICATION</scope>
    <source>
        <tissue evidence="7">Testes</tissue>
    </source>
</reference>
<feature type="compositionally biased region" description="Polar residues" evidence="4">
    <location>
        <begin position="561"/>
        <end position="576"/>
    </location>
</feature>
<evidence type="ECO:0000313" key="7">
    <source>
        <dbReference type="RefSeq" id="XP_006811871.1"/>
    </source>
</evidence>
<feature type="region of interest" description="Disordered" evidence="4">
    <location>
        <begin position="682"/>
        <end position="702"/>
    </location>
</feature>
<sequence length="735" mass="83493">MAADCIALTEEDILHTSRRTSAGKTYKKKKVGNYILGETIGSGSFAKVRLGTHILTDEKVAIKVIDKKLIEKREYTKRNLHREAVMLQRLKHPNIVQLYEVLETSNNYYLILELADGGELMKYLCDKQRFTERESRKFMRQLVSAVDHMHQAGVIHRDIKVENFLMDKDLNLKIIDFGLSNMLSSDGVLRTQCGSPAYAAPEIFSNATYGPAVDVWSIGVNMYAMLTGELPFKVEPPSSISKLHSCILQGCRIPHTLTKDCKDLLGKMLTLSETSRITLREIMKHPWMNRGYSSLLYPTKYPVKYDDIDKSVVSKMAEHGYDPENVVAMVTQNKPVAANDDHRSVLSAETNSSTLRSCVITENSKWKSVRTALLKERPTRGRYYREEVDRSKRLRDVAFARNVSKLSNDPMSSYRKTPTREKVMEDMTKHMNVLSQKNGLNNVENVSRSKAPVRMCYIQYDTWLHQRNSEPEARRKHLLLQKAGKKGILAKTDIVVVDNMSSDVERESSSPHLKSGETEDSLAGKGNLNETFDVNNLVQTGNPESTVDKIAVDNSNDESASDVTVPQESIVTSRSVSEIEKTERGSHVSADKSLDTIEGESDDVTTARNESDYNLNCRQDRGGGIPRGSWTPIETVSKSNQNESYHFNAKELMRTSRCIIIVNGREEDFSYDNYKFKGRRQNNATAVTTQHRRPKTEPDVDTSRKDYYKVQPLGVYYNFRTRIRLVRSQPHLGHH</sequence>
<dbReference type="InterPro" id="IPR017441">
    <property type="entry name" value="Protein_kinase_ATP_BS"/>
</dbReference>
<dbReference type="InterPro" id="IPR000719">
    <property type="entry name" value="Prot_kinase_dom"/>
</dbReference>
<protein>
    <submittedName>
        <fullName evidence="7">SNF1-like protein kinase ssp2-like</fullName>
    </submittedName>
</protein>
<feature type="compositionally biased region" description="Basic and acidic residues" evidence="4">
    <location>
        <begin position="503"/>
        <end position="517"/>
    </location>
</feature>
<dbReference type="InterPro" id="IPR011009">
    <property type="entry name" value="Kinase-like_dom_sf"/>
</dbReference>
<keyword evidence="6" id="KW-1185">Reference proteome</keyword>
<proteinExistence type="predicted"/>
<feature type="binding site" evidence="3">
    <location>
        <position position="63"/>
    </location>
    <ligand>
        <name>ATP</name>
        <dbReference type="ChEBI" id="CHEBI:30616"/>
    </ligand>
</feature>
<evidence type="ECO:0000256" key="1">
    <source>
        <dbReference type="ARBA" id="ARBA00022741"/>
    </source>
</evidence>
<dbReference type="Proteomes" id="UP000694865">
    <property type="component" value="Unplaced"/>
</dbReference>